<evidence type="ECO:0000313" key="3">
    <source>
        <dbReference type="RefSeq" id="XP_040501090.1"/>
    </source>
</evidence>
<feature type="chain" id="PRO_5035433883" evidence="1">
    <location>
        <begin position="20"/>
        <end position="337"/>
    </location>
</feature>
<evidence type="ECO:0000256" key="1">
    <source>
        <dbReference type="SAM" id="SignalP"/>
    </source>
</evidence>
<accession>A0A8M1H0T7</accession>
<keyword evidence="1" id="KW-0732">Signal</keyword>
<evidence type="ECO:0000313" key="2">
    <source>
        <dbReference type="Proteomes" id="UP000261680"/>
    </source>
</evidence>
<sequence>MPSNALILFLLSLPKLLHCLSSAGTPGWVQLNATPFLFTDCWLCGQDSVGTAVPAPIEVWLRANYSVTPFVSYIHSFPNQNIEQLFFKAWKKDIETKVAKVPWSNSTPNLTWLDQLQLNASGTFPICFENSTYTPDSGFFVGNLPTSQCDFTFQVTSTSAEEYWSGSLFHSLSAYKDPEKPHLFLRAQYPLQEKTSFLSPANNSCSAGWSQVSCNSSTLGLAEGLLLSSQEFFLKIYPSSSLASTMVERLRLDASLIWNKLSGTASTSPPKLLFKYGFHLNLRAGDGLFFYCGQRAYVTLPPQWRGRCSLAYLALLTDYAPGSRHRPHVLNQSETQV</sequence>
<reference evidence="3" key="1">
    <citation type="submission" date="2025-08" db="UniProtKB">
        <authorList>
            <consortium name="RefSeq"/>
        </authorList>
    </citation>
    <scope>IDENTIFICATION</scope>
    <source>
        <tissue evidence="3">Whole blood</tissue>
    </source>
</reference>
<dbReference type="AlphaFoldDB" id="A0A8M1H0T7"/>
<name>A0A8M1H0T7_URSMA</name>
<dbReference type="RefSeq" id="XP_040501090.1">
    <property type="nucleotide sequence ID" value="XM_040645156.1"/>
</dbReference>
<feature type="signal peptide" evidence="1">
    <location>
        <begin position="1"/>
        <end position="19"/>
    </location>
</feature>
<dbReference type="Proteomes" id="UP000261680">
    <property type="component" value="Unplaced"/>
</dbReference>
<protein>
    <submittedName>
        <fullName evidence="3">Uncharacterized protein LOC103665068 isoform X1</fullName>
    </submittedName>
</protein>
<proteinExistence type="predicted"/>
<gene>
    <name evidence="3" type="primary">LOC103665068</name>
</gene>
<keyword evidence="2" id="KW-1185">Reference proteome</keyword>
<dbReference type="OrthoDB" id="9950230at2759"/>
<dbReference type="GeneID" id="103665068"/>
<organism evidence="2 3">
    <name type="scientific">Ursus maritimus</name>
    <name type="common">Polar bear</name>
    <name type="synonym">Thalarctos maritimus</name>
    <dbReference type="NCBI Taxonomy" id="29073"/>
    <lineage>
        <taxon>Eukaryota</taxon>
        <taxon>Metazoa</taxon>
        <taxon>Chordata</taxon>
        <taxon>Craniata</taxon>
        <taxon>Vertebrata</taxon>
        <taxon>Euteleostomi</taxon>
        <taxon>Mammalia</taxon>
        <taxon>Eutheria</taxon>
        <taxon>Laurasiatheria</taxon>
        <taxon>Carnivora</taxon>
        <taxon>Caniformia</taxon>
        <taxon>Ursidae</taxon>
        <taxon>Ursus</taxon>
    </lineage>
</organism>